<dbReference type="AlphaFoldDB" id="A0AAN7TIZ4"/>
<gene>
    <name evidence="1" type="ORF">LTR62_003534</name>
</gene>
<accession>A0AAN7TIZ4</accession>
<sequence length="126" mass="13889">MEVTQGRIAFHLDGKETILTPESGVLFISRLHVHGFKFFAGEAAVFTEKTDPGGDFKESLFEDMQGPPTFITALRSFYDGDTYMALPGGIKLLDEAFITVVGGIVKWMYPRKKKVVVPSASITAKE</sequence>
<evidence type="ECO:0000313" key="2">
    <source>
        <dbReference type="Proteomes" id="UP001310890"/>
    </source>
</evidence>
<dbReference type="InterPro" id="IPR014710">
    <property type="entry name" value="RmlC-like_jellyroll"/>
</dbReference>
<comment type="caution">
    <text evidence="1">The sequence shown here is derived from an EMBL/GenBank/DDBJ whole genome shotgun (WGS) entry which is preliminary data.</text>
</comment>
<dbReference type="Proteomes" id="UP001310890">
    <property type="component" value="Unassembled WGS sequence"/>
</dbReference>
<proteinExistence type="predicted"/>
<dbReference type="Gene3D" id="2.60.120.10">
    <property type="entry name" value="Jelly Rolls"/>
    <property type="match status" value="1"/>
</dbReference>
<name>A0AAN7TIZ4_9PEZI</name>
<organism evidence="1 2">
    <name type="scientific">Meristemomyces frigidus</name>
    <dbReference type="NCBI Taxonomy" id="1508187"/>
    <lineage>
        <taxon>Eukaryota</taxon>
        <taxon>Fungi</taxon>
        <taxon>Dikarya</taxon>
        <taxon>Ascomycota</taxon>
        <taxon>Pezizomycotina</taxon>
        <taxon>Dothideomycetes</taxon>
        <taxon>Dothideomycetidae</taxon>
        <taxon>Mycosphaerellales</taxon>
        <taxon>Teratosphaeriaceae</taxon>
        <taxon>Meristemomyces</taxon>
    </lineage>
</organism>
<dbReference type="EMBL" id="JAVRRL010000025">
    <property type="protein sequence ID" value="KAK5113198.1"/>
    <property type="molecule type" value="Genomic_DNA"/>
</dbReference>
<evidence type="ECO:0000313" key="1">
    <source>
        <dbReference type="EMBL" id="KAK5113198.1"/>
    </source>
</evidence>
<reference evidence="1" key="1">
    <citation type="submission" date="2023-08" db="EMBL/GenBank/DDBJ databases">
        <title>Black Yeasts Isolated from many extreme environments.</title>
        <authorList>
            <person name="Coleine C."/>
            <person name="Stajich J.E."/>
            <person name="Selbmann L."/>
        </authorList>
    </citation>
    <scope>NUCLEOTIDE SEQUENCE</scope>
    <source>
        <strain evidence="1">CCFEE 5401</strain>
    </source>
</reference>
<protein>
    <submittedName>
        <fullName evidence="1">Uncharacterized protein</fullName>
    </submittedName>
</protein>